<evidence type="ECO:0000313" key="3">
    <source>
        <dbReference type="EMBL" id="MQL51392.1"/>
    </source>
</evidence>
<dbReference type="InterPro" id="IPR028098">
    <property type="entry name" value="Glyco_trans_4-like_N"/>
</dbReference>
<feature type="domain" description="Glycosyltransferase subfamily 4-like N-terminal" evidence="2">
    <location>
        <begin position="515"/>
        <end position="617"/>
    </location>
</feature>
<dbReference type="Pfam" id="PF13439">
    <property type="entry name" value="Glyco_transf_4"/>
    <property type="match status" value="1"/>
</dbReference>
<evidence type="ECO:0000259" key="2">
    <source>
        <dbReference type="Pfam" id="PF13439"/>
    </source>
</evidence>
<dbReference type="GO" id="GO:0016757">
    <property type="term" value="F:glycosyltransferase activity"/>
    <property type="evidence" value="ECO:0007669"/>
    <property type="project" value="InterPro"/>
</dbReference>
<dbReference type="SUPFAM" id="SSF53756">
    <property type="entry name" value="UDP-Glycosyltransferase/glycogen phosphorylase"/>
    <property type="match status" value="3"/>
</dbReference>
<comment type="caution">
    <text evidence="3">The sequence shown here is derived from an EMBL/GenBank/DDBJ whole genome shotgun (WGS) entry which is preliminary data.</text>
</comment>
<dbReference type="EMBL" id="WHYR01000007">
    <property type="protein sequence ID" value="MQL51392.1"/>
    <property type="molecule type" value="Genomic_DNA"/>
</dbReference>
<feature type="domain" description="Glycosyl transferase family 1" evidence="1">
    <location>
        <begin position="1201"/>
        <end position="1356"/>
    </location>
</feature>
<accession>A0A6N7IN35</accession>
<dbReference type="Pfam" id="PF00534">
    <property type="entry name" value="Glycos_transf_1"/>
    <property type="match status" value="1"/>
</dbReference>
<dbReference type="CDD" id="cd03801">
    <property type="entry name" value="GT4_PimA-like"/>
    <property type="match status" value="3"/>
</dbReference>
<evidence type="ECO:0000259" key="1">
    <source>
        <dbReference type="Pfam" id="PF00534"/>
    </source>
</evidence>
<protein>
    <submittedName>
        <fullName evidence="3">Glycosyltransferase</fullName>
    </submittedName>
</protein>
<dbReference type="Pfam" id="PF13692">
    <property type="entry name" value="Glyco_trans_1_4"/>
    <property type="match status" value="2"/>
</dbReference>
<dbReference type="InterPro" id="IPR001296">
    <property type="entry name" value="Glyco_trans_1"/>
</dbReference>
<name>A0A6N7IN35_9FIRM</name>
<dbReference type="RefSeq" id="WP_194174802.1">
    <property type="nucleotide sequence ID" value="NZ_WHYR01000007.1"/>
</dbReference>
<gene>
    <name evidence="3" type="ORF">GFC01_03760</name>
</gene>
<keyword evidence="4" id="KW-1185">Reference proteome</keyword>
<dbReference type="PANTHER" id="PTHR12526">
    <property type="entry name" value="GLYCOSYLTRANSFERASE"/>
    <property type="match status" value="1"/>
</dbReference>
<dbReference type="Proteomes" id="UP000441717">
    <property type="component" value="Unassembled WGS sequence"/>
</dbReference>
<evidence type="ECO:0000313" key="4">
    <source>
        <dbReference type="Proteomes" id="UP000441717"/>
    </source>
</evidence>
<proteinExistence type="predicted"/>
<sequence>MRRLLVLNFFPAFYPPTSGGEQRYYYLYLNLSRYYDITLLSPTYPEHNYEVFEFNKNFREYRIPKEDIHIRLHKEMDKIKIGPECSALVCALSSSKTTKYHDAYKILINDANIIVHESPYMINFDTQFGKDKKPRIYNSYNLESKLAEQILSGPYKHKYVTYITDLEYKLVNNCDLVFATSEEEKIAFQQAYGCSPEKIALAPNGIEVSNNILNTRKNCDDLFQKLGIYKSNRTVIFFGSAHPPNIEAVQFICNSIAPYFPDVIFLIAGSVCDKINHTPSNIKLLGKVNDEHRNYLLTNCDVAINPMFSGAGTNLKMLDYMSFGLPIISTPVGARGLDIKNQVHCIISEAKAFIHELDRLLKDPNLRKEIGQAAKKLVYSKYSWRSITDNIYIEIEKMLEKIKDRIIINMVKMRKKILLINDFPVSKPASGGEVRICNLFSSLSRFFDVNLICFTNEYNINEVQITTNFKEIRIPKTEEHRSLEAKWNKLTNISVSDIISSIMCTENETLLNYYKSHSTGADIIIFQHPYLSTLLKIYQPNVPIIYEAHNFEQKIKKEILFKHPRYKDLLNIVTSIEKHLCNLSTKIICVSKEDYNNFSSITDPTKIEIIQNGVNTKLYQDHCNNDNIKKFFKGYPISLFIGSGHPPNIEAIKFIIDTLALRLPNIYFIIIGSACDFFKTKKNHSNTLLFGVVDDDIKRILISIADIAINPMYTGGGSSLKIAEYLAAGLPVVSTKVGIRGFDLIDGEHVIVASHNEFADKISYLLSNHSLMNKLRNAGRIFSHNNLDWDILANKYMNILNNVIDKSASKMICLPKKKLLVLTYRFTLPPLGGAETYLNEILKVISNLNDFDIDIATYFISTLNNRFHFSIEYNNEDIDAHIPSYINNIYRFKPDRIKTKYIFNNCKKLYSLWNKENILHARFFVGYYEKTLLLGGWYLPEKHGNQIFRWTSNKCEVYCPKYVNGIEIVGYANNNKRIKIYFNDIFCYSLNVDGSFHVKIDVPKNNSGVMTLEICHPFNSKDDPRTLGVIVNELFEKTDNITNKISLTDDYENYLRLRYPEKWVSSLIEITSKRNNVDDRLIYFTRGPLSRELESWLSNNISNYDVLLIQGVPFSTSVLGVYYARKHGIRCAILPHYHMDDKYYHWKIFYNAFRNADIVFSAPNSSKKMFFDKIGANAICIPGGGINPAEYENLDSCITDFKRLHPYGRPFVLILGRKSGAKKYNDVIKAIDIINNQKGHVLDAVIIGIDEDKEPILSQYAYYYGHQSRRITLGALASCSCLISMSESESFGIVIIEAWMCKKPVIANKNCIAFNDLIENGIDGFLVANMEELIDSIIYLHNNSVIANDMGQRGYEKASNKYSWEYIGRIINSYLFDLASSKSQ</sequence>
<dbReference type="Gene3D" id="3.40.50.2000">
    <property type="entry name" value="Glycogen Phosphorylase B"/>
    <property type="match status" value="6"/>
</dbReference>
<keyword evidence="3" id="KW-0808">Transferase</keyword>
<reference evidence="3 4" key="1">
    <citation type="submission" date="2019-10" db="EMBL/GenBank/DDBJ databases">
        <title>Comparative genomics of sulfur disproportionating microorganisms.</title>
        <authorList>
            <person name="Ward L.M."/>
            <person name="Bertran E."/>
            <person name="Johnston D."/>
        </authorList>
    </citation>
    <scope>NUCLEOTIDE SEQUENCE [LARGE SCALE GENOMIC DNA]</scope>
    <source>
        <strain evidence="3 4">DSM 14055</strain>
    </source>
</reference>
<organism evidence="3 4">
    <name type="scientific">Desulfofundulus thermobenzoicus</name>
    <dbReference type="NCBI Taxonomy" id="29376"/>
    <lineage>
        <taxon>Bacteria</taxon>
        <taxon>Bacillati</taxon>
        <taxon>Bacillota</taxon>
        <taxon>Clostridia</taxon>
        <taxon>Eubacteriales</taxon>
        <taxon>Peptococcaceae</taxon>
        <taxon>Desulfofundulus</taxon>
    </lineage>
</organism>